<dbReference type="OrthoDB" id="191995at2759"/>
<keyword evidence="2" id="KW-0809">Transit peptide</keyword>
<dbReference type="InterPro" id="IPR017703">
    <property type="entry name" value="YgfZ/GCV_T_CS"/>
</dbReference>
<dbReference type="NCBIfam" id="TIGR03317">
    <property type="entry name" value="ygfZ_signature"/>
    <property type="match status" value="1"/>
</dbReference>
<name>A0A1G4ILP0_9SACH</name>
<dbReference type="PANTHER" id="PTHR22602:SF0">
    <property type="entry name" value="TRANSFERASE CAF17, MITOCHONDRIAL-RELATED"/>
    <property type="match status" value="1"/>
</dbReference>
<feature type="region of interest" description="Disordered" evidence="5">
    <location>
        <begin position="379"/>
        <end position="400"/>
    </location>
</feature>
<evidence type="ECO:0000256" key="2">
    <source>
        <dbReference type="ARBA" id="ARBA00022946"/>
    </source>
</evidence>
<dbReference type="GO" id="GO:0051604">
    <property type="term" value="P:protein maturation"/>
    <property type="evidence" value="ECO:0007669"/>
    <property type="project" value="EnsemblFungi"/>
</dbReference>
<dbReference type="PANTHER" id="PTHR22602">
    <property type="entry name" value="TRANSFERASE CAF17, MITOCHONDRIAL-RELATED"/>
    <property type="match status" value="1"/>
</dbReference>
<evidence type="ECO:0000256" key="1">
    <source>
        <dbReference type="ARBA" id="ARBA00004305"/>
    </source>
</evidence>
<dbReference type="GO" id="GO:0016226">
    <property type="term" value="P:iron-sulfur cluster assembly"/>
    <property type="evidence" value="ECO:0007669"/>
    <property type="project" value="TreeGrafter"/>
</dbReference>
<reference evidence="6 7" key="1">
    <citation type="submission" date="2016-03" db="EMBL/GenBank/DDBJ databases">
        <authorList>
            <person name="Devillers H."/>
        </authorList>
    </citation>
    <scope>NUCLEOTIDE SEQUENCE [LARGE SCALE GENOMIC DNA]</scope>
    <source>
        <strain evidence="6">CBS 10888</strain>
    </source>
</reference>
<evidence type="ECO:0000256" key="5">
    <source>
        <dbReference type="SAM" id="MobiDB-lite"/>
    </source>
</evidence>
<dbReference type="Gene3D" id="3.30.1360.120">
    <property type="entry name" value="Probable tRNA modification gtpase trme, domain 1"/>
    <property type="match status" value="1"/>
</dbReference>
<proteinExistence type="inferred from homology"/>
<accession>A0A1G4ILP0</accession>
<dbReference type="SUPFAM" id="SSF103025">
    <property type="entry name" value="Folate-binding domain"/>
    <property type="match status" value="1"/>
</dbReference>
<comment type="subcellular location">
    <subcellularLocation>
        <location evidence="1">Mitochondrion matrix</location>
    </subcellularLocation>
</comment>
<dbReference type="InterPro" id="IPR045179">
    <property type="entry name" value="YgfZ/GcvT"/>
</dbReference>
<keyword evidence="7" id="KW-1185">Reference proteome</keyword>
<evidence type="ECO:0000313" key="7">
    <source>
        <dbReference type="Proteomes" id="UP000190274"/>
    </source>
</evidence>
<evidence type="ECO:0000313" key="6">
    <source>
        <dbReference type="EMBL" id="SCU77501.1"/>
    </source>
</evidence>
<comment type="similarity">
    <text evidence="4">Belongs to the GcvT family. CAF17/IBA57 subfamily.</text>
</comment>
<gene>
    <name evidence="6" type="ORF">LADA_0A00782G</name>
</gene>
<dbReference type="Proteomes" id="UP000190274">
    <property type="component" value="Chromosome A"/>
</dbReference>
<dbReference type="GO" id="GO:0005759">
    <property type="term" value="C:mitochondrial matrix"/>
    <property type="evidence" value="ECO:0007669"/>
    <property type="project" value="UniProtKB-SubCell"/>
</dbReference>
<dbReference type="AlphaFoldDB" id="A0A1G4ILP0"/>
<dbReference type="InterPro" id="IPR027266">
    <property type="entry name" value="TrmE/GcvT-like"/>
</dbReference>
<evidence type="ECO:0000256" key="4">
    <source>
        <dbReference type="ARBA" id="ARBA00093447"/>
    </source>
</evidence>
<sequence>MAFLGARWLFRAPFARYASSQARIDYCELPNKGYLHIKGPDAVKFINGLVTSKMLPTYVKKNLTTISVEDEESAEYQSVADFDMANGNWGVFKEFGAHGPYISRFGTYTTLLNSKGKLMTDAVIYPTPIWMEDTASRKYPEYLVEMDRSLIPQVGQIFQSHTLVSKVKSKAEPFESLKTWYLSIAFPSGISEENPWLSNLINPMETLKAPEAALNFAKHVLTTFFEGNQARVLACFIDPRSTEVLHESPTNPQVFRLVTKADVTDLHDIINAAQLPFEFQVQKIGAEQVRYERLAHGYVDGVGDFKPETSLPLELNFDFIPNAVSFDKGCYVGQELTARTYATGILRKRAVPVVLQAWPTLKKLSGSEKYIQIWCDSDESSMTSPQSLNGSSPFATPSSKFKRQRPAGVLLCFEKDRGVAVLRNEHFKKAFESHTSELYIKVGEEKVTVLPQQPWWYEEWAEDTDDSP</sequence>
<evidence type="ECO:0000256" key="3">
    <source>
        <dbReference type="ARBA" id="ARBA00023128"/>
    </source>
</evidence>
<protein>
    <submittedName>
        <fullName evidence="6">LADA_0A00782g1_1</fullName>
    </submittedName>
</protein>
<organism evidence="6 7">
    <name type="scientific">Lachancea dasiensis</name>
    <dbReference type="NCBI Taxonomy" id="1072105"/>
    <lineage>
        <taxon>Eukaryota</taxon>
        <taxon>Fungi</taxon>
        <taxon>Dikarya</taxon>
        <taxon>Ascomycota</taxon>
        <taxon>Saccharomycotina</taxon>
        <taxon>Saccharomycetes</taxon>
        <taxon>Saccharomycetales</taxon>
        <taxon>Saccharomycetaceae</taxon>
        <taxon>Lachancea</taxon>
    </lineage>
</organism>
<feature type="compositionally biased region" description="Polar residues" evidence="5">
    <location>
        <begin position="380"/>
        <end position="399"/>
    </location>
</feature>
<keyword evidence="3" id="KW-0496">Mitochondrion</keyword>
<dbReference type="EMBL" id="LT598460">
    <property type="protein sequence ID" value="SCU77501.1"/>
    <property type="molecule type" value="Genomic_DNA"/>
</dbReference>
<dbReference type="STRING" id="1266660.A0A1G4ILP0"/>